<feature type="domain" description="RMI1 N-terminal" evidence="9">
    <location>
        <begin position="17"/>
        <end position="59"/>
    </location>
</feature>
<keyword evidence="5" id="KW-0539">Nucleus</keyword>
<feature type="domain" description="RecQ mediated genome instability protein 1 OB-fold" evidence="7">
    <location>
        <begin position="67"/>
        <end position="187"/>
    </location>
</feature>
<dbReference type="InterPro" id="IPR049363">
    <property type="entry name" value="RMI1_N"/>
</dbReference>
<evidence type="ECO:0000256" key="1">
    <source>
        <dbReference type="ARBA" id="ARBA00004123"/>
    </source>
</evidence>
<dbReference type="SMART" id="SM01161">
    <property type="entry name" value="DUF1767"/>
    <property type="match status" value="1"/>
</dbReference>
<evidence type="ECO:0000259" key="9">
    <source>
        <dbReference type="Pfam" id="PF21000"/>
    </source>
</evidence>
<comment type="caution">
    <text evidence="10">The sequence shown here is derived from an EMBL/GenBank/DDBJ whole genome shotgun (WGS) entry which is preliminary data.</text>
</comment>
<evidence type="ECO:0000256" key="4">
    <source>
        <dbReference type="ARBA" id="ARBA00022705"/>
    </source>
</evidence>
<dbReference type="PANTHER" id="PTHR14790:SF15">
    <property type="entry name" value="RECQ-MEDIATED GENOME INSTABILITY PROTEIN 1"/>
    <property type="match status" value="1"/>
</dbReference>
<organism evidence="10 11">
    <name type="scientific">Rhynchophorus ferrugineus</name>
    <name type="common">Red palm weevil</name>
    <name type="synonym">Curculio ferrugineus</name>
    <dbReference type="NCBI Taxonomy" id="354439"/>
    <lineage>
        <taxon>Eukaryota</taxon>
        <taxon>Metazoa</taxon>
        <taxon>Ecdysozoa</taxon>
        <taxon>Arthropoda</taxon>
        <taxon>Hexapoda</taxon>
        <taxon>Insecta</taxon>
        <taxon>Pterygota</taxon>
        <taxon>Neoptera</taxon>
        <taxon>Endopterygota</taxon>
        <taxon>Coleoptera</taxon>
        <taxon>Polyphaga</taxon>
        <taxon>Cucujiformia</taxon>
        <taxon>Curculionidae</taxon>
        <taxon>Dryophthorinae</taxon>
        <taxon>Rhynchophorus</taxon>
    </lineage>
</organism>
<evidence type="ECO:0000313" key="10">
    <source>
        <dbReference type="EMBL" id="KAF7280627.1"/>
    </source>
</evidence>
<dbReference type="Proteomes" id="UP000625711">
    <property type="component" value="Unassembled WGS sequence"/>
</dbReference>
<dbReference type="GO" id="GO:0031422">
    <property type="term" value="C:RecQ family helicase-topoisomerase III complex"/>
    <property type="evidence" value="ECO:0007669"/>
    <property type="project" value="TreeGrafter"/>
</dbReference>
<comment type="subcellular location">
    <subcellularLocation>
        <location evidence="1">Nucleus</location>
    </subcellularLocation>
</comment>
<dbReference type="Pfam" id="PF08585">
    <property type="entry name" value="RMI1_N_C"/>
    <property type="match status" value="1"/>
</dbReference>
<dbReference type="GO" id="GO:0000712">
    <property type="term" value="P:resolution of meiotic recombination intermediates"/>
    <property type="evidence" value="ECO:0007669"/>
    <property type="project" value="TreeGrafter"/>
</dbReference>
<dbReference type="Gene3D" id="1.10.8.1020">
    <property type="entry name" value="RecQ-mediated genome instability protein 1, N-terminal domain"/>
    <property type="match status" value="1"/>
</dbReference>
<keyword evidence="11" id="KW-1185">Reference proteome</keyword>
<dbReference type="GO" id="GO:0006260">
    <property type="term" value="P:DNA replication"/>
    <property type="evidence" value="ECO:0007669"/>
    <property type="project" value="UniProtKB-KW"/>
</dbReference>
<keyword evidence="4" id="KW-0235">DNA replication</keyword>
<reference evidence="10" key="1">
    <citation type="submission" date="2020-08" db="EMBL/GenBank/DDBJ databases">
        <title>Genome sequencing and assembly of the red palm weevil Rhynchophorus ferrugineus.</title>
        <authorList>
            <person name="Dias G.B."/>
            <person name="Bergman C.M."/>
            <person name="Manee M."/>
        </authorList>
    </citation>
    <scope>NUCLEOTIDE SEQUENCE</scope>
    <source>
        <strain evidence="10">AA-2017</strain>
        <tissue evidence="10">Whole larva</tissue>
    </source>
</reference>
<dbReference type="InterPro" id="IPR044881">
    <property type="entry name" value="RMI1_N_N_sf"/>
</dbReference>
<proteinExistence type="inferred from homology"/>
<feature type="domain" description="RecQ-mediated genome instability protein 1 C-terminal OB-fold" evidence="8">
    <location>
        <begin position="452"/>
        <end position="557"/>
    </location>
</feature>
<evidence type="ECO:0000256" key="5">
    <source>
        <dbReference type="ARBA" id="ARBA00023242"/>
    </source>
</evidence>
<dbReference type="Pfam" id="PF16099">
    <property type="entry name" value="RMI1_C"/>
    <property type="match status" value="1"/>
</dbReference>
<dbReference type="InterPro" id="IPR042470">
    <property type="entry name" value="RMI1_N_C_sf"/>
</dbReference>
<gene>
    <name evidence="10" type="ORF">GWI33_005596</name>
</gene>
<comment type="similarity">
    <text evidence="2">Belongs to the RMI1 family.</text>
</comment>
<evidence type="ECO:0000256" key="3">
    <source>
        <dbReference type="ARBA" id="ARBA00018987"/>
    </source>
</evidence>
<dbReference type="GO" id="GO:0000724">
    <property type="term" value="P:double-strand break repair via homologous recombination"/>
    <property type="evidence" value="ECO:0007669"/>
    <property type="project" value="TreeGrafter"/>
</dbReference>
<dbReference type="GO" id="GO:0016604">
    <property type="term" value="C:nuclear body"/>
    <property type="evidence" value="ECO:0007669"/>
    <property type="project" value="TreeGrafter"/>
</dbReference>
<protein>
    <recommendedName>
        <fullName evidence="3">RecQ-mediated genome instability protein 1</fullName>
    </recommendedName>
</protein>
<accession>A0A834IK51</accession>
<dbReference type="Gene3D" id="2.40.50.770">
    <property type="entry name" value="RecQ-mediated genome instability protein Rmi1, C-terminal domain"/>
    <property type="match status" value="1"/>
</dbReference>
<comment type="function">
    <text evidence="6">Essential component of the RMI complex, a complex that plays an important role in the processing of homologous recombination intermediates to limit DNA crossover formation in cells. Promotes TOP3A binding to double Holliday junctions (DHJ) and hence stimulates TOP3A-mediated dissolution. Required for BLM phosphorylation during mitosis. Within the BLM complex, required for BLM and TOP3A stability.</text>
</comment>
<evidence type="ECO:0000256" key="2">
    <source>
        <dbReference type="ARBA" id="ARBA00006395"/>
    </source>
</evidence>
<name>A0A834IK51_RHYFE</name>
<dbReference type="PANTHER" id="PTHR14790">
    <property type="entry name" value="RECQ-MEDIATED GENOME INSTABILITY PROTEIN 1 RMI1"/>
    <property type="match status" value="1"/>
</dbReference>
<evidence type="ECO:0000313" key="11">
    <source>
        <dbReference type="Proteomes" id="UP000625711"/>
    </source>
</evidence>
<dbReference type="OrthoDB" id="341511at2759"/>
<dbReference type="InterPro" id="IPR032199">
    <property type="entry name" value="RMI1_C"/>
</dbReference>
<dbReference type="AlphaFoldDB" id="A0A834IK51"/>
<dbReference type="EMBL" id="JAACXV010000278">
    <property type="protein sequence ID" value="KAF7280627.1"/>
    <property type="molecule type" value="Genomic_DNA"/>
</dbReference>
<evidence type="ECO:0000256" key="6">
    <source>
        <dbReference type="ARBA" id="ARBA00024977"/>
    </source>
</evidence>
<sequence>MTSEYQQIKQFFDENKIPYSKDWLDSCLDFCINHNLPPNYSINDLKSIVFQQWLYLDLRILEVPSLPSSLPKELKYSLNGNYYLQMVQVIDISKPKLWQIHRIRNKTGKNAEPDNDYGKRVLQLTLTDGVGNIEAMEFKPIQCLNINLPPGIKIKIRGPVMVRNGRLMLEDTNVKILGGHVEEDKVQYAAENVLARALGLPENADPITIDENILEINESILNTQAKKTIQNPVQNKHQSKVISKNNVLKSKTPEIPSDFEVDDELLNELQCEEFNEDKIKSNYRDNKQKPTCKSPDLFKENDIDEELLNEHWNQLDESLELIEKPIVSKGVTKKDVSNIDDTFEDIDIDSHLDKIDEEMAKLPSSTQISVSPKLKRLRTDLDSPDIKPASKKMAQSKINFGKLNCEKYKQNIHLRNSIDDDDASAIVNTSSEIKVMTIEKLKKILPNIGMGKFKIRAKFSKVVQKMVIKDKLYNLVIKVEDSSGDLVVRVLSDVVQGFVGISPEKMEDLKGLVYKNDEVAKEQVISSLRKIHQACISLNDIVEIHIIRGEDYPVLANIISQ</sequence>
<dbReference type="Pfam" id="PF21000">
    <property type="entry name" value="RMI1_N_N"/>
    <property type="match status" value="1"/>
</dbReference>
<evidence type="ECO:0000259" key="8">
    <source>
        <dbReference type="Pfam" id="PF16099"/>
    </source>
</evidence>
<evidence type="ECO:0000259" key="7">
    <source>
        <dbReference type="Pfam" id="PF08585"/>
    </source>
</evidence>
<dbReference type="InterPro" id="IPR013894">
    <property type="entry name" value="RMI1_OB"/>
</dbReference>
<dbReference type="GO" id="GO:0000166">
    <property type="term" value="F:nucleotide binding"/>
    <property type="evidence" value="ECO:0007669"/>
    <property type="project" value="InterPro"/>
</dbReference>